<keyword evidence="8 12" id="KW-1133">Transmembrane helix</keyword>
<dbReference type="InterPro" id="IPR003594">
    <property type="entry name" value="HATPase_dom"/>
</dbReference>
<evidence type="ECO:0000259" key="13">
    <source>
        <dbReference type="PROSITE" id="PS50109"/>
    </source>
</evidence>
<dbReference type="InterPro" id="IPR052162">
    <property type="entry name" value="Sensor_kinase/Photoreceptor"/>
</dbReference>
<dbReference type="InterPro" id="IPR003660">
    <property type="entry name" value="HAMP_dom"/>
</dbReference>
<dbReference type="Gene3D" id="1.10.287.130">
    <property type="match status" value="1"/>
</dbReference>
<keyword evidence="9" id="KW-0902">Two-component regulatory system</keyword>
<evidence type="ECO:0000313" key="15">
    <source>
        <dbReference type="EMBL" id="MDT0350732.1"/>
    </source>
</evidence>
<protein>
    <recommendedName>
        <fullName evidence="3">histidine kinase</fullName>
        <ecNumber evidence="3">2.7.13.3</ecNumber>
    </recommendedName>
</protein>
<dbReference type="Pfam" id="PF05227">
    <property type="entry name" value="CHASE3"/>
    <property type="match status" value="1"/>
</dbReference>
<evidence type="ECO:0000256" key="10">
    <source>
        <dbReference type="SAM" id="Coils"/>
    </source>
</evidence>
<dbReference type="InterPro" id="IPR036890">
    <property type="entry name" value="HATPase_C_sf"/>
</dbReference>
<keyword evidence="10" id="KW-0175">Coiled coil</keyword>
<dbReference type="Proteomes" id="UP001183202">
    <property type="component" value="Unassembled WGS sequence"/>
</dbReference>
<keyword evidence="6 12" id="KW-0812">Transmembrane</keyword>
<keyword evidence="15" id="KW-0547">Nucleotide-binding</keyword>
<name>A0ABU2N9V8_9PSEU</name>
<feature type="domain" description="Histidine kinase" evidence="13">
    <location>
        <begin position="318"/>
        <end position="534"/>
    </location>
</feature>
<reference evidence="16" key="1">
    <citation type="submission" date="2023-07" db="EMBL/GenBank/DDBJ databases">
        <title>30 novel species of actinomycetes from the DSMZ collection.</title>
        <authorList>
            <person name="Nouioui I."/>
        </authorList>
    </citation>
    <scope>NUCLEOTIDE SEQUENCE [LARGE SCALE GENOMIC DNA]</scope>
    <source>
        <strain evidence="16">DSM 45834</strain>
    </source>
</reference>
<keyword evidence="7" id="KW-0418">Kinase</keyword>
<dbReference type="Pfam" id="PF00512">
    <property type="entry name" value="HisKA"/>
    <property type="match status" value="1"/>
</dbReference>
<dbReference type="SMART" id="SM00387">
    <property type="entry name" value="HATPase_c"/>
    <property type="match status" value="1"/>
</dbReference>
<evidence type="ECO:0000313" key="16">
    <source>
        <dbReference type="Proteomes" id="UP001183202"/>
    </source>
</evidence>
<dbReference type="RefSeq" id="WP_311556763.1">
    <property type="nucleotide sequence ID" value="NZ_JAVREJ010000009.1"/>
</dbReference>
<sequence length="553" mass="60140">MTLTDRPSPPPSTELPALAVPNAPMVDPRGRDGRDGQTQTLRRTFAAGAGVTVLIMLVAILASSVSLGRLTNARQTLLDDIGPAVRANQSLEVALLNQETSIRGYALTRAPDFLTPYRDSISDEAAAMATLRGYFAGRPEEAQVDELGRAVEAWRSGYAEPVAAATDVAPAPDPTTGKALFDRVRVLQGDLTRVLDGQRVEARDQLNDAADALRWVGIAIALVIVAFLAAAAWGLRRGVLDPLAELADQVRGVVSGDVHREVRGSGPREIVALGADIDAMRVHISNEVDLLQEVNQRLDEQAQDLERSNRDLEQFAYVASHDLQEPLRKVSSFCQLLQRRYGGQLDERADQYIGFAVDGAQRMQRLINDLLAFSRVGRSTAAFETVDMREIALAAAAQVETTRSELDGEIVVGDLPRVQGDPALLRQLLLNLFGNGLKFHRPDVAPVVRIDAHCDGEHWEFAVTDNGIGVEPEYAEKIFVIFQRLHGRDLYTGTGIGLALVKKIAEFHGGRVWLDATPRDEPGTVIRFTLPVEEVAEPAIPAIPATSVSEEKS</sequence>
<dbReference type="PROSITE" id="PS50109">
    <property type="entry name" value="HIS_KIN"/>
    <property type="match status" value="1"/>
</dbReference>
<dbReference type="PANTHER" id="PTHR43304">
    <property type="entry name" value="PHYTOCHROME-LIKE PROTEIN CPH1"/>
    <property type="match status" value="1"/>
</dbReference>
<evidence type="ECO:0000256" key="3">
    <source>
        <dbReference type="ARBA" id="ARBA00012438"/>
    </source>
</evidence>
<evidence type="ECO:0000256" key="8">
    <source>
        <dbReference type="ARBA" id="ARBA00022989"/>
    </source>
</evidence>
<dbReference type="SMART" id="SM00388">
    <property type="entry name" value="HisKA"/>
    <property type="match status" value="1"/>
</dbReference>
<dbReference type="PANTHER" id="PTHR43304:SF1">
    <property type="entry name" value="PAC DOMAIN-CONTAINING PROTEIN"/>
    <property type="match status" value="1"/>
</dbReference>
<evidence type="ECO:0000256" key="1">
    <source>
        <dbReference type="ARBA" id="ARBA00000085"/>
    </source>
</evidence>
<evidence type="ECO:0000256" key="9">
    <source>
        <dbReference type="ARBA" id="ARBA00023012"/>
    </source>
</evidence>
<dbReference type="CDD" id="cd00082">
    <property type="entry name" value="HisKA"/>
    <property type="match status" value="1"/>
</dbReference>
<evidence type="ECO:0000256" key="4">
    <source>
        <dbReference type="ARBA" id="ARBA00022553"/>
    </source>
</evidence>
<accession>A0ABU2N9V8</accession>
<dbReference type="InterPro" id="IPR007891">
    <property type="entry name" value="CHASE3"/>
</dbReference>
<keyword evidence="15" id="KW-0067">ATP-binding</keyword>
<dbReference type="SUPFAM" id="SSF47384">
    <property type="entry name" value="Homodimeric domain of signal transducing histidine kinase"/>
    <property type="match status" value="1"/>
</dbReference>
<comment type="subcellular location">
    <subcellularLocation>
        <location evidence="2">Cell membrane</location>
    </subcellularLocation>
</comment>
<feature type="region of interest" description="Disordered" evidence="11">
    <location>
        <begin position="1"/>
        <end position="36"/>
    </location>
</feature>
<dbReference type="InterPro" id="IPR036097">
    <property type="entry name" value="HisK_dim/P_sf"/>
</dbReference>
<evidence type="ECO:0000256" key="2">
    <source>
        <dbReference type="ARBA" id="ARBA00004236"/>
    </source>
</evidence>
<keyword evidence="12" id="KW-0472">Membrane</keyword>
<evidence type="ECO:0000256" key="5">
    <source>
        <dbReference type="ARBA" id="ARBA00022679"/>
    </source>
</evidence>
<dbReference type="InterPro" id="IPR004358">
    <property type="entry name" value="Sig_transdc_His_kin-like_C"/>
</dbReference>
<proteinExistence type="predicted"/>
<dbReference type="Pfam" id="PF02518">
    <property type="entry name" value="HATPase_c"/>
    <property type="match status" value="1"/>
</dbReference>
<dbReference type="GO" id="GO:0005524">
    <property type="term" value="F:ATP binding"/>
    <property type="evidence" value="ECO:0007669"/>
    <property type="project" value="UniProtKB-KW"/>
</dbReference>
<evidence type="ECO:0000256" key="6">
    <source>
        <dbReference type="ARBA" id="ARBA00022692"/>
    </source>
</evidence>
<dbReference type="EC" id="2.7.13.3" evidence="3"/>
<feature type="domain" description="HAMP" evidence="14">
    <location>
        <begin position="237"/>
        <end position="289"/>
    </location>
</feature>
<dbReference type="SUPFAM" id="SSF55874">
    <property type="entry name" value="ATPase domain of HSP90 chaperone/DNA topoisomerase II/histidine kinase"/>
    <property type="match status" value="1"/>
</dbReference>
<evidence type="ECO:0000256" key="7">
    <source>
        <dbReference type="ARBA" id="ARBA00022777"/>
    </source>
</evidence>
<dbReference type="InterPro" id="IPR005467">
    <property type="entry name" value="His_kinase_dom"/>
</dbReference>
<dbReference type="PRINTS" id="PR00344">
    <property type="entry name" value="BCTRLSENSOR"/>
</dbReference>
<gene>
    <name evidence="15" type="ORF">RM445_14465</name>
</gene>
<dbReference type="Gene3D" id="6.10.340.10">
    <property type="match status" value="1"/>
</dbReference>
<keyword evidence="16" id="KW-1185">Reference proteome</keyword>
<evidence type="ECO:0000259" key="14">
    <source>
        <dbReference type="PROSITE" id="PS50885"/>
    </source>
</evidence>
<dbReference type="InterPro" id="IPR003661">
    <property type="entry name" value="HisK_dim/P_dom"/>
</dbReference>
<feature type="transmembrane region" description="Helical" evidence="12">
    <location>
        <begin position="45"/>
        <end position="67"/>
    </location>
</feature>
<organism evidence="15 16">
    <name type="scientific">Pseudonocardia charpentierae</name>
    <dbReference type="NCBI Taxonomy" id="3075545"/>
    <lineage>
        <taxon>Bacteria</taxon>
        <taxon>Bacillati</taxon>
        <taxon>Actinomycetota</taxon>
        <taxon>Actinomycetes</taxon>
        <taxon>Pseudonocardiales</taxon>
        <taxon>Pseudonocardiaceae</taxon>
        <taxon>Pseudonocardia</taxon>
    </lineage>
</organism>
<comment type="caution">
    <text evidence="15">The sequence shown here is derived from an EMBL/GenBank/DDBJ whole genome shotgun (WGS) entry which is preliminary data.</text>
</comment>
<keyword evidence="5" id="KW-0808">Transferase</keyword>
<evidence type="ECO:0000256" key="12">
    <source>
        <dbReference type="SAM" id="Phobius"/>
    </source>
</evidence>
<feature type="transmembrane region" description="Helical" evidence="12">
    <location>
        <begin position="212"/>
        <end position="235"/>
    </location>
</feature>
<dbReference type="EMBL" id="JAVREJ010000009">
    <property type="protein sequence ID" value="MDT0350732.1"/>
    <property type="molecule type" value="Genomic_DNA"/>
</dbReference>
<dbReference type="Gene3D" id="3.30.565.10">
    <property type="entry name" value="Histidine kinase-like ATPase, C-terminal domain"/>
    <property type="match status" value="1"/>
</dbReference>
<feature type="coiled-coil region" evidence="10">
    <location>
        <begin position="288"/>
        <end position="315"/>
    </location>
</feature>
<evidence type="ECO:0000256" key="11">
    <source>
        <dbReference type="SAM" id="MobiDB-lite"/>
    </source>
</evidence>
<comment type="catalytic activity">
    <reaction evidence="1">
        <text>ATP + protein L-histidine = ADP + protein N-phospho-L-histidine.</text>
        <dbReference type="EC" id="2.7.13.3"/>
    </reaction>
</comment>
<dbReference type="PROSITE" id="PS50885">
    <property type="entry name" value="HAMP"/>
    <property type="match status" value="1"/>
</dbReference>
<keyword evidence="4" id="KW-0597">Phosphoprotein</keyword>